<dbReference type="InterPro" id="IPR001789">
    <property type="entry name" value="Sig_transdc_resp-reg_receiver"/>
</dbReference>
<keyword evidence="6" id="KW-1185">Reference proteome</keyword>
<dbReference type="CDD" id="cd01948">
    <property type="entry name" value="EAL"/>
    <property type="match status" value="1"/>
</dbReference>
<dbReference type="EMBL" id="QICN01000001">
    <property type="protein sequence ID" value="PXV71185.1"/>
    <property type="molecule type" value="Genomic_DNA"/>
</dbReference>
<dbReference type="PANTHER" id="PTHR33121">
    <property type="entry name" value="CYCLIC DI-GMP PHOSPHODIESTERASE PDEF"/>
    <property type="match status" value="1"/>
</dbReference>
<reference evidence="5 6" key="1">
    <citation type="submission" date="2018-04" db="EMBL/GenBank/DDBJ databases">
        <title>Genomic Encyclopedia of Type Strains, Phase IV (KMG-IV): sequencing the most valuable type-strain genomes for metagenomic binning, comparative biology and taxonomic classification.</title>
        <authorList>
            <person name="Goeker M."/>
        </authorList>
    </citation>
    <scope>NUCLEOTIDE SEQUENCE [LARGE SCALE GENOMIC DNA]</scope>
    <source>
        <strain evidence="5 6">DSM 104150</strain>
    </source>
</reference>
<comment type="caution">
    <text evidence="5">The sequence shown here is derived from an EMBL/GenBank/DDBJ whole genome shotgun (WGS) entry which is preliminary data.</text>
</comment>
<dbReference type="Pfam" id="PF00989">
    <property type="entry name" value="PAS"/>
    <property type="match status" value="1"/>
</dbReference>
<evidence type="ECO:0000313" key="5">
    <source>
        <dbReference type="EMBL" id="PXV71185.1"/>
    </source>
</evidence>
<name>A0A318EJC1_9GAMM</name>
<dbReference type="InterPro" id="IPR001633">
    <property type="entry name" value="EAL_dom"/>
</dbReference>
<dbReference type="Pfam" id="PF00563">
    <property type="entry name" value="EAL"/>
    <property type="match status" value="1"/>
</dbReference>
<dbReference type="CDD" id="cd00130">
    <property type="entry name" value="PAS"/>
    <property type="match status" value="1"/>
</dbReference>
<dbReference type="InterPro" id="IPR000160">
    <property type="entry name" value="GGDEF_dom"/>
</dbReference>
<dbReference type="InterPro" id="IPR035919">
    <property type="entry name" value="EAL_sf"/>
</dbReference>
<feature type="domain" description="EAL" evidence="4">
    <location>
        <begin position="452"/>
        <end position="702"/>
    </location>
</feature>
<dbReference type="InterPro" id="IPR000014">
    <property type="entry name" value="PAS"/>
</dbReference>
<dbReference type="PROSITE" id="PS50112">
    <property type="entry name" value="PAS"/>
    <property type="match status" value="1"/>
</dbReference>
<dbReference type="SMART" id="SM00091">
    <property type="entry name" value="PAS"/>
    <property type="match status" value="1"/>
</dbReference>
<dbReference type="AlphaFoldDB" id="A0A318EJC1"/>
<dbReference type="SUPFAM" id="SSF55785">
    <property type="entry name" value="PYP-like sensor domain (PAS domain)"/>
    <property type="match status" value="1"/>
</dbReference>
<protein>
    <submittedName>
        <fullName evidence="5">PAS domain S-box-containing protein</fullName>
    </submittedName>
</protein>
<dbReference type="NCBIfam" id="TIGR00229">
    <property type="entry name" value="sensory_box"/>
    <property type="match status" value="1"/>
</dbReference>
<organism evidence="5 6">
    <name type="scientific">Sinimarinibacterium flocculans</name>
    <dbReference type="NCBI Taxonomy" id="985250"/>
    <lineage>
        <taxon>Bacteria</taxon>
        <taxon>Pseudomonadati</taxon>
        <taxon>Pseudomonadota</taxon>
        <taxon>Gammaproteobacteria</taxon>
        <taxon>Nevskiales</taxon>
        <taxon>Nevskiaceae</taxon>
        <taxon>Sinimarinibacterium</taxon>
    </lineage>
</organism>
<accession>A0A318EJC1</accession>
<dbReference type="SUPFAM" id="SSF52172">
    <property type="entry name" value="CheY-like"/>
    <property type="match status" value="1"/>
</dbReference>
<feature type="domain" description="PAS" evidence="3">
    <location>
        <begin position="180"/>
        <end position="230"/>
    </location>
</feature>
<evidence type="ECO:0000256" key="1">
    <source>
        <dbReference type="PROSITE-ProRule" id="PRU00169"/>
    </source>
</evidence>
<evidence type="ECO:0000259" key="3">
    <source>
        <dbReference type="PROSITE" id="PS50112"/>
    </source>
</evidence>
<dbReference type="SMART" id="SM00052">
    <property type="entry name" value="EAL"/>
    <property type="match status" value="1"/>
</dbReference>
<dbReference type="InterPro" id="IPR011006">
    <property type="entry name" value="CheY-like_superfamily"/>
</dbReference>
<dbReference type="SUPFAM" id="SSF141868">
    <property type="entry name" value="EAL domain-like"/>
    <property type="match status" value="1"/>
</dbReference>
<evidence type="ECO:0000313" key="6">
    <source>
        <dbReference type="Proteomes" id="UP000248330"/>
    </source>
</evidence>
<dbReference type="Pfam" id="PF00990">
    <property type="entry name" value="GGDEF"/>
    <property type="match status" value="1"/>
</dbReference>
<dbReference type="PROSITE" id="PS50110">
    <property type="entry name" value="RESPONSE_REGULATORY"/>
    <property type="match status" value="1"/>
</dbReference>
<dbReference type="GO" id="GO:0000160">
    <property type="term" value="P:phosphorelay signal transduction system"/>
    <property type="evidence" value="ECO:0007669"/>
    <property type="project" value="InterPro"/>
</dbReference>
<dbReference type="InterPro" id="IPR013767">
    <property type="entry name" value="PAS_fold"/>
</dbReference>
<dbReference type="InterPro" id="IPR029787">
    <property type="entry name" value="Nucleotide_cyclase"/>
</dbReference>
<dbReference type="Gene3D" id="3.40.50.2300">
    <property type="match status" value="1"/>
</dbReference>
<dbReference type="PANTHER" id="PTHR33121:SF23">
    <property type="entry name" value="CYCLIC DI-GMP PHOSPHODIESTERASE PDEB"/>
    <property type="match status" value="1"/>
</dbReference>
<dbReference type="OrthoDB" id="7052318at2"/>
<comment type="caution">
    <text evidence="1">Lacks conserved residue(s) required for the propagation of feature annotation.</text>
</comment>
<feature type="domain" description="Response regulatory" evidence="2">
    <location>
        <begin position="23"/>
        <end position="139"/>
    </location>
</feature>
<dbReference type="Gene3D" id="3.30.70.270">
    <property type="match status" value="1"/>
</dbReference>
<evidence type="ECO:0000259" key="2">
    <source>
        <dbReference type="PROSITE" id="PS50110"/>
    </source>
</evidence>
<evidence type="ECO:0000259" key="4">
    <source>
        <dbReference type="PROSITE" id="PS50883"/>
    </source>
</evidence>
<dbReference type="Gene3D" id="3.30.450.20">
    <property type="entry name" value="PAS domain"/>
    <property type="match status" value="1"/>
</dbReference>
<dbReference type="CDD" id="cd00156">
    <property type="entry name" value="REC"/>
    <property type="match status" value="1"/>
</dbReference>
<dbReference type="InterPro" id="IPR050706">
    <property type="entry name" value="Cyclic-di-GMP_PDE-like"/>
</dbReference>
<dbReference type="InterPro" id="IPR035965">
    <property type="entry name" value="PAS-like_dom_sf"/>
</dbReference>
<sequence length="702" mass="77055">MCAAEAARVARQDVAASSAPSHVMLVVAESESVGKRIESYLRNAGHPVRCAWVTDLEDVENALRGGTPDVLVCVDALPAAPIKDVLDLQRRLMPDLPVLVLSPQITAEDSVAALAAGASDVVSNEDLRHMRHLELVVLREIAKHSQLRELRSTRQRLEDFESRHQQLIAGTNDAIAHIQEGILSEVNPAFAQLLGYERADDLTALPLMDLVADDHQPKVKEHLKLFLRGKNEGRPLECCLLHKDGRRVSIGAHLTLGSADGEHLIEMLIRSEPAAAPATTAQAAVAPSDRLAYFEALAAAIAGAGKPSEQRAVLLCLIDDFAGTEQRLGLHDAAEAVEQFQAWLRERLQPQDQLYRFSTHEIACLVSRPTPGEIVEIGEALVRDAAKQIFNTAGHEAHLSLTVAAYPFSGSEQAATVTAELVQDSRAISAKGGNQFANLGPNARTSLQERDDARKAAMVKKALEDNRLKLAYQSIASLEGDTRQHFDVLVRVIDENGKELHASEFIGAAEKHGLLTSIDRWVTSRALKVQAKRDSAQEVSSLFVKLSQDSLKDAEGFAAWVGEQLRTRALRPGEIVFEMQEAVVQNHIRKARLITKALLDVGAQIAIEHFGTGSNSAQLIEHIPMQFIKFHPSFTTNFNDKETHRKMTSLMELAKNKQIKVIVSHVEDANVMARLWQMGVNFIQGYHVQEPEVVLLSADVRT</sequence>
<dbReference type="Gene3D" id="3.20.20.450">
    <property type="entry name" value="EAL domain"/>
    <property type="match status" value="1"/>
</dbReference>
<dbReference type="RefSeq" id="WP_110263326.1">
    <property type="nucleotide sequence ID" value="NZ_CAKZQT010000007.1"/>
</dbReference>
<gene>
    <name evidence="5" type="ORF">C8D93_101228</name>
</gene>
<dbReference type="PROSITE" id="PS50883">
    <property type="entry name" value="EAL"/>
    <property type="match status" value="1"/>
</dbReference>
<dbReference type="InterPro" id="IPR043128">
    <property type="entry name" value="Rev_trsase/Diguanyl_cyclase"/>
</dbReference>
<dbReference type="GO" id="GO:0006355">
    <property type="term" value="P:regulation of DNA-templated transcription"/>
    <property type="evidence" value="ECO:0007669"/>
    <property type="project" value="InterPro"/>
</dbReference>
<dbReference type="GO" id="GO:0071111">
    <property type="term" value="F:cyclic-guanylate-specific phosphodiesterase activity"/>
    <property type="evidence" value="ECO:0007669"/>
    <property type="project" value="InterPro"/>
</dbReference>
<proteinExistence type="predicted"/>
<dbReference type="Proteomes" id="UP000248330">
    <property type="component" value="Unassembled WGS sequence"/>
</dbReference>
<dbReference type="SUPFAM" id="SSF55073">
    <property type="entry name" value="Nucleotide cyclase"/>
    <property type="match status" value="1"/>
</dbReference>